<comment type="cofactor">
    <cofactor evidence="1">
        <name>Mg(2+)</name>
        <dbReference type="ChEBI" id="CHEBI:18420"/>
    </cofactor>
</comment>
<dbReference type="PANTHER" id="PTHR12320">
    <property type="entry name" value="PROTEIN PHOSPHATASE 2C"/>
    <property type="match status" value="1"/>
</dbReference>
<dbReference type="EMBL" id="JAACJN010000010">
    <property type="protein sequence ID" value="KAF5391391.1"/>
    <property type="molecule type" value="Genomic_DNA"/>
</dbReference>
<keyword evidence="1" id="KW-0479">Metal-binding</keyword>
<dbReference type="PANTHER" id="PTHR12320:SF1">
    <property type="entry name" value="PROTEIN PHOSPHATASE PTC7 HOMOLOG"/>
    <property type="match status" value="1"/>
</dbReference>
<comment type="cofactor">
    <cofactor evidence="1">
        <name>Mn(2+)</name>
        <dbReference type="ChEBI" id="CHEBI:29035"/>
    </cofactor>
</comment>
<dbReference type="Proteomes" id="UP000518752">
    <property type="component" value="Unassembled WGS sequence"/>
</dbReference>
<evidence type="ECO:0000259" key="2">
    <source>
        <dbReference type="PROSITE" id="PS51746"/>
    </source>
</evidence>
<keyword evidence="1" id="KW-0378">Hydrolase</keyword>
<protein>
    <recommendedName>
        <fullName evidence="1">Protein phosphatase</fullName>
        <ecNumber evidence="1">3.1.3.16</ecNumber>
    </recommendedName>
</protein>
<gene>
    <name evidence="3" type="ORF">D9757_001899</name>
</gene>
<dbReference type="InterPro" id="IPR036457">
    <property type="entry name" value="PPM-type-like_dom_sf"/>
</dbReference>
<proteinExistence type="inferred from homology"/>
<evidence type="ECO:0000313" key="3">
    <source>
        <dbReference type="EMBL" id="KAF5391391.1"/>
    </source>
</evidence>
<feature type="domain" description="PPM-type phosphatase" evidence="2">
    <location>
        <begin position="168"/>
        <end position="468"/>
    </location>
</feature>
<sequence length="472" mass="53580">MRRRRFVTYAARQARLCHLTSTNWYCVKKSCSPKTISQRQIVIMPLQTRAMTRLINKRRFQANFRPRHFHGPRLPRLDKLPSLSSYALNTQYPLLYPRNLSSSTLTKNTSPSDALLPQRDYLRHPYIFHIATSWAGKPSLGEDQVTDTLPFPLESPIGRWREDMLNRVIGPKKKRRGKDWPLDAGEDFFFVQEMRNGSGVSFGVADGVGGWVESGINPALFSQCLMYHSGRYSRNAWAGEPEIDPTLDYEEREQVEGWELTPYHCLDLAYGGVLREKYVQAGSSTACLLSLNSSSGLLRSANLGDSGYSIIRSSNVIYKEKVQTHFFNCPKQLTKLPTKPGKKFSRACIDSPEEANTHSMKLIDGDIVIAYSDGFSDNVFPSEMLAICSLAGRQDATDDEQLQTMADNLVIYARQCMMDRRRVSPFEREAAREGMFFRGGKIDESVLPMKRVRLLTFRDSVTVVVALVRETS</sequence>
<dbReference type="InterPro" id="IPR001932">
    <property type="entry name" value="PPM-type_phosphatase-like_dom"/>
</dbReference>
<comment type="catalytic activity">
    <reaction evidence="1">
        <text>O-phospho-L-threonyl-[protein] + H2O = L-threonyl-[protein] + phosphate</text>
        <dbReference type="Rhea" id="RHEA:47004"/>
        <dbReference type="Rhea" id="RHEA-COMP:11060"/>
        <dbReference type="Rhea" id="RHEA-COMP:11605"/>
        <dbReference type="ChEBI" id="CHEBI:15377"/>
        <dbReference type="ChEBI" id="CHEBI:30013"/>
        <dbReference type="ChEBI" id="CHEBI:43474"/>
        <dbReference type="ChEBI" id="CHEBI:61977"/>
        <dbReference type="EC" id="3.1.3.16"/>
    </reaction>
</comment>
<evidence type="ECO:0000256" key="1">
    <source>
        <dbReference type="RuleBase" id="RU366020"/>
    </source>
</evidence>
<dbReference type="Gene3D" id="3.60.40.10">
    <property type="entry name" value="PPM-type phosphatase domain"/>
    <property type="match status" value="1"/>
</dbReference>
<reference evidence="3 4" key="1">
    <citation type="journal article" date="2020" name="ISME J.">
        <title>Uncovering the hidden diversity of litter-decomposition mechanisms in mushroom-forming fungi.</title>
        <authorList>
            <person name="Floudas D."/>
            <person name="Bentzer J."/>
            <person name="Ahren D."/>
            <person name="Johansson T."/>
            <person name="Persson P."/>
            <person name="Tunlid A."/>
        </authorList>
    </citation>
    <scope>NUCLEOTIDE SEQUENCE [LARGE SCALE GENOMIC DNA]</scope>
    <source>
        <strain evidence="3 4">CBS 406.79</strain>
    </source>
</reference>
<accession>A0A8H5HXX1</accession>
<organism evidence="3 4">
    <name type="scientific">Collybiopsis confluens</name>
    <dbReference type="NCBI Taxonomy" id="2823264"/>
    <lineage>
        <taxon>Eukaryota</taxon>
        <taxon>Fungi</taxon>
        <taxon>Dikarya</taxon>
        <taxon>Basidiomycota</taxon>
        <taxon>Agaricomycotina</taxon>
        <taxon>Agaricomycetes</taxon>
        <taxon>Agaricomycetidae</taxon>
        <taxon>Agaricales</taxon>
        <taxon>Marasmiineae</taxon>
        <taxon>Omphalotaceae</taxon>
        <taxon>Collybiopsis</taxon>
    </lineage>
</organism>
<keyword evidence="1" id="KW-0904">Protein phosphatase</keyword>
<comment type="caution">
    <text evidence="3">The sequence shown here is derived from an EMBL/GenBank/DDBJ whole genome shotgun (WGS) entry which is preliminary data.</text>
</comment>
<dbReference type="GO" id="GO:0004722">
    <property type="term" value="F:protein serine/threonine phosphatase activity"/>
    <property type="evidence" value="ECO:0007669"/>
    <property type="project" value="UniProtKB-EC"/>
</dbReference>
<name>A0A8H5HXX1_9AGAR</name>
<keyword evidence="4" id="KW-1185">Reference proteome</keyword>
<keyword evidence="1" id="KW-0460">Magnesium</keyword>
<dbReference type="InterPro" id="IPR039123">
    <property type="entry name" value="PPTC7"/>
</dbReference>
<dbReference type="OrthoDB" id="60843at2759"/>
<comment type="catalytic activity">
    <reaction evidence="1">
        <text>O-phospho-L-seryl-[protein] + H2O = L-seryl-[protein] + phosphate</text>
        <dbReference type="Rhea" id="RHEA:20629"/>
        <dbReference type="Rhea" id="RHEA-COMP:9863"/>
        <dbReference type="Rhea" id="RHEA-COMP:11604"/>
        <dbReference type="ChEBI" id="CHEBI:15377"/>
        <dbReference type="ChEBI" id="CHEBI:29999"/>
        <dbReference type="ChEBI" id="CHEBI:43474"/>
        <dbReference type="ChEBI" id="CHEBI:83421"/>
        <dbReference type="EC" id="3.1.3.16"/>
    </reaction>
</comment>
<dbReference type="SUPFAM" id="SSF81606">
    <property type="entry name" value="PP2C-like"/>
    <property type="match status" value="1"/>
</dbReference>
<dbReference type="PROSITE" id="PS51746">
    <property type="entry name" value="PPM_2"/>
    <property type="match status" value="1"/>
</dbReference>
<evidence type="ECO:0000313" key="4">
    <source>
        <dbReference type="Proteomes" id="UP000518752"/>
    </source>
</evidence>
<keyword evidence="1" id="KW-0464">Manganese</keyword>
<comment type="similarity">
    <text evidence="1">Belongs to the PP2C family.</text>
</comment>
<dbReference type="GO" id="GO:0046872">
    <property type="term" value="F:metal ion binding"/>
    <property type="evidence" value="ECO:0007669"/>
    <property type="project" value="UniProtKB-UniRule"/>
</dbReference>
<dbReference type="EC" id="3.1.3.16" evidence="1"/>
<dbReference type="AlphaFoldDB" id="A0A8H5HXX1"/>